<dbReference type="GO" id="GO:0008483">
    <property type="term" value="F:transaminase activity"/>
    <property type="evidence" value="ECO:0007669"/>
    <property type="project" value="UniProtKB-KW"/>
</dbReference>
<name>A0A915D8F5_9BILA</name>
<evidence type="ECO:0000256" key="1">
    <source>
        <dbReference type="ARBA" id="ARBA00001933"/>
    </source>
</evidence>
<evidence type="ECO:0000256" key="2">
    <source>
        <dbReference type="ARBA" id="ARBA00011738"/>
    </source>
</evidence>
<dbReference type="Proteomes" id="UP000887574">
    <property type="component" value="Unplaced"/>
</dbReference>
<dbReference type="PANTHER" id="PTHR11751">
    <property type="entry name" value="ALANINE AMINOTRANSFERASE"/>
    <property type="match status" value="1"/>
</dbReference>
<sequence length="78" mass="8916">MIKFAHKHNLFIFADEENVYAEGSKFYSFKKIISEMGEPYNHLELASFYSCSKGYMENVDCVVVMQSCSTWILSDGGV</sequence>
<keyword evidence="5" id="KW-0663">Pyridoxal phosphate</keyword>
<organism evidence="6 7">
    <name type="scientific">Ditylenchus dipsaci</name>
    <dbReference type="NCBI Taxonomy" id="166011"/>
    <lineage>
        <taxon>Eukaryota</taxon>
        <taxon>Metazoa</taxon>
        <taxon>Ecdysozoa</taxon>
        <taxon>Nematoda</taxon>
        <taxon>Chromadorea</taxon>
        <taxon>Rhabditida</taxon>
        <taxon>Tylenchina</taxon>
        <taxon>Tylenchomorpha</taxon>
        <taxon>Sphaerularioidea</taxon>
        <taxon>Anguinidae</taxon>
        <taxon>Anguininae</taxon>
        <taxon>Ditylenchus</taxon>
    </lineage>
</organism>
<dbReference type="InterPro" id="IPR045088">
    <property type="entry name" value="ALAT1/2-like"/>
</dbReference>
<keyword evidence="4" id="KW-0808">Transferase</keyword>
<evidence type="ECO:0000256" key="5">
    <source>
        <dbReference type="ARBA" id="ARBA00022898"/>
    </source>
</evidence>
<proteinExistence type="predicted"/>
<evidence type="ECO:0000256" key="3">
    <source>
        <dbReference type="ARBA" id="ARBA00022576"/>
    </source>
</evidence>
<reference evidence="7" key="1">
    <citation type="submission" date="2022-11" db="UniProtKB">
        <authorList>
            <consortium name="WormBaseParasite"/>
        </authorList>
    </citation>
    <scope>IDENTIFICATION</scope>
</reference>
<dbReference type="WBParaSite" id="jg17204">
    <property type="protein sequence ID" value="jg17204"/>
    <property type="gene ID" value="jg17204"/>
</dbReference>
<dbReference type="InterPro" id="IPR015421">
    <property type="entry name" value="PyrdxlP-dep_Trfase_major"/>
</dbReference>
<dbReference type="Gene3D" id="3.40.640.10">
    <property type="entry name" value="Type I PLP-dependent aspartate aminotransferase-like (Major domain)"/>
    <property type="match status" value="1"/>
</dbReference>
<evidence type="ECO:0000313" key="7">
    <source>
        <dbReference type="WBParaSite" id="jg17204"/>
    </source>
</evidence>
<comment type="subunit">
    <text evidence="2">Homodimer.</text>
</comment>
<evidence type="ECO:0000256" key="4">
    <source>
        <dbReference type="ARBA" id="ARBA00022679"/>
    </source>
</evidence>
<accession>A0A915D8F5</accession>
<dbReference type="PANTHER" id="PTHR11751:SF29">
    <property type="entry name" value="ALANINE TRANSAMINASE"/>
    <property type="match status" value="1"/>
</dbReference>
<keyword evidence="3" id="KW-0032">Aminotransferase</keyword>
<dbReference type="AlphaFoldDB" id="A0A915D8F5"/>
<comment type="cofactor">
    <cofactor evidence="1">
        <name>pyridoxal 5'-phosphate</name>
        <dbReference type="ChEBI" id="CHEBI:597326"/>
    </cofactor>
</comment>
<evidence type="ECO:0000313" key="6">
    <source>
        <dbReference type="Proteomes" id="UP000887574"/>
    </source>
</evidence>
<protein>
    <submittedName>
        <fullName evidence="7">Uncharacterized protein</fullName>
    </submittedName>
</protein>
<keyword evidence="6" id="KW-1185">Reference proteome</keyword>